<evidence type="ECO:0000256" key="2">
    <source>
        <dbReference type="SAM" id="MobiDB-lite"/>
    </source>
</evidence>
<protein>
    <submittedName>
        <fullName evidence="5">Uncharacterized protein LOC120272458</fullName>
    </submittedName>
</protein>
<dbReference type="PANTHER" id="PTHR46250:SF15">
    <property type="entry name" value="OS01G0523800 PROTEIN"/>
    <property type="match status" value="1"/>
</dbReference>
<feature type="coiled-coil region" evidence="1">
    <location>
        <begin position="250"/>
        <end position="277"/>
    </location>
</feature>
<evidence type="ECO:0000256" key="1">
    <source>
        <dbReference type="SAM" id="Coils"/>
    </source>
</evidence>
<dbReference type="InterPro" id="IPR024752">
    <property type="entry name" value="Myb/SANT-like_dom"/>
</dbReference>
<dbReference type="PANTHER" id="PTHR46250">
    <property type="entry name" value="MYB/SANT-LIKE DNA-BINDING DOMAIN PROTEIN-RELATED"/>
    <property type="match status" value="1"/>
</dbReference>
<dbReference type="RefSeq" id="XP_039135217.1">
    <property type="nucleotide sequence ID" value="XM_039279283.1"/>
</dbReference>
<keyword evidence="4" id="KW-1185">Reference proteome</keyword>
<gene>
    <name evidence="5" type="primary">LOC120272458</name>
</gene>
<feature type="domain" description="Myb/SANT-like" evidence="3">
    <location>
        <begin position="17"/>
        <end position="114"/>
    </location>
</feature>
<organism evidence="4 5">
    <name type="scientific">Dioscorea cayennensis subsp. rotundata</name>
    <name type="common">White Guinea yam</name>
    <name type="synonym">Dioscorea rotundata</name>
    <dbReference type="NCBI Taxonomy" id="55577"/>
    <lineage>
        <taxon>Eukaryota</taxon>
        <taxon>Viridiplantae</taxon>
        <taxon>Streptophyta</taxon>
        <taxon>Embryophyta</taxon>
        <taxon>Tracheophyta</taxon>
        <taxon>Spermatophyta</taxon>
        <taxon>Magnoliopsida</taxon>
        <taxon>Liliopsida</taxon>
        <taxon>Dioscoreales</taxon>
        <taxon>Dioscoreaceae</taxon>
        <taxon>Dioscorea</taxon>
    </lineage>
</organism>
<sequence length="332" mass="37928">MDTGESQHRGRGQNKHYWTIEEDKALIEALVELSIDAMWRSENGFRNGYLFQLERMIKAKIPRTTLKAMPNIESRVKLLRRQTTAIADLLCISGFVWNHENSTIECEKSSYDEYVKNHKEAAGLYGKSFPFFNELAPVFTKDRAHGNARGDLGDDATQYMHENTSFEENTGPSQLPSDDFFAFMQEPIDPSSPMTSENNASSTSKRRKKKGLANDTSLEVISEKIAQFVEVVGPGLKAIADCAVRNAETVALMEASRKEADEKKKEFEERKRLLNEVVFNIDGLSEDDALVVIQFLRKDENELDMFWDLPNDKKLRFCRLILARMSFHPPNM</sequence>
<name>A0AB40C5X9_DIOCR</name>
<evidence type="ECO:0000313" key="5">
    <source>
        <dbReference type="RefSeq" id="XP_039135217.1"/>
    </source>
</evidence>
<dbReference type="AlphaFoldDB" id="A0AB40C5X9"/>
<feature type="region of interest" description="Disordered" evidence="2">
    <location>
        <begin position="186"/>
        <end position="213"/>
    </location>
</feature>
<reference evidence="5" key="1">
    <citation type="submission" date="2025-08" db="UniProtKB">
        <authorList>
            <consortium name="RefSeq"/>
        </authorList>
    </citation>
    <scope>IDENTIFICATION</scope>
</reference>
<dbReference type="GeneID" id="120272458"/>
<evidence type="ECO:0000259" key="3">
    <source>
        <dbReference type="Pfam" id="PF12776"/>
    </source>
</evidence>
<feature type="compositionally biased region" description="Polar residues" evidence="2">
    <location>
        <begin position="192"/>
        <end position="203"/>
    </location>
</feature>
<keyword evidence="1" id="KW-0175">Coiled coil</keyword>
<proteinExistence type="predicted"/>
<accession>A0AB40C5X9</accession>
<evidence type="ECO:0000313" key="4">
    <source>
        <dbReference type="Proteomes" id="UP001515500"/>
    </source>
</evidence>
<dbReference type="Proteomes" id="UP001515500">
    <property type="component" value="Chromosome 11"/>
</dbReference>
<dbReference type="Pfam" id="PF12776">
    <property type="entry name" value="Myb_DNA-bind_3"/>
    <property type="match status" value="1"/>
</dbReference>